<proteinExistence type="inferred from homology"/>
<dbReference type="PANTHER" id="PTHR13281:SF0">
    <property type="entry name" value="TRANSMEMBRANE PROTEIN 70, MITOCHONDRIAL"/>
    <property type="match status" value="1"/>
</dbReference>
<dbReference type="GO" id="GO:0033615">
    <property type="term" value="P:mitochondrial proton-transporting ATP synthase complex assembly"/>
    <property type="evidence" value="ECO:0007669"/>
    <property type="project" value="TreeGrafter"/>
</dbReference>
<feature type="transmembrane region" description="Helical" evidence="2">
    <location>
        <begin position="107"/>
        <end position="129"/>
    </location>
</feature>
<protein>
    <submittedName>
        <fullName evidence="3">Transmembrane protein 70 like, mitochondrial</fullName>
    </submittedName>
</protein>
<dbReference type="PANTHER" id="PTHR13281">
    <property type="entry name" value="TRANSMEMBRANE PROTEIN 70, MITOCHONDRIAL"/>
    <property type="match status" value="1"/>
</dbReference>
<gene>
    <name evidence="3" type="ORF">Bhyg_06464</name>
</gene>
<dbReference type="Pfam" id="PF06979">
    <property type="entry name" value="TMEM70"/>
    <property type="match status" value="1"/>
</dbReference>
<name>A0A9Q0N0T4_9DIPT</name>
<evidence type="ECO:0000313" key="3">
    <source>
        <dbReference type="EMBL" id="KAJ6641525.1"/>
    </source>
</evidence>
<reference evidence="3" key="1">
    <citation type="submission" date="2022-07" db="EMBL/GenBank/DDBJ databases">
        <authorList>
            <person name="Trinca V."/>
            <person name="Uliana J.V.C."/>
            <person name="Torres T.T."/>
            <person name="Ward R.J."/>
            <person name="Monesi N."/>
        </authorList>
    </citation>
    <scope>NUCLEOTIDE SEQUENCE</scope>
    <source>
        <strain evidence="3">HSMRA1968</strain>
        <tissue evidence="3">Whole embryos</tissue>
    </source>
</reference>
<comment type="similarity">
    <text evidence="1">Belongs to the TMEM70 family.</text>
</comment>
<dbReference type="InterPro" id="IPR045325">
    <property type="entry name" value="TMEM70/TMEM186/TMEM223"/>
</dbReference>
<dbReference type="EMBL" id="WJQU01000002">
    <property type="protein sequence ID" value="KAJ6641525.1"/>
    <property type="molecule type" value="Genomic_DNA"/>
</dbReference>
<evidence type="ECO:0000256" key="1">
    <source>
        <dbReference type="ARBA" id="ARBA00005280"/>
    </source>
</evidence>
<dbReference type="Proteomes" id="UP001151699">
    <property type="component" value="Chromosome B"/>
</dbReference>
<keyword evidence="4" id="KW-1185">Reference proteome</keyword>
<dbReference type="AlphaFoldDB" id="A0A9Q0N0T4"/>
<keyword evidence="2" id="KW-0472">Membrane</keyword>
<accession>A0A9Q0N0T4</accession>
<feature type="transmembrane region" description="Helical" evidence="2">
    <location>
        <begin position="76"/>
        <end position="95"/>
    </location>
</feature>
<evidence type="ECO:0000256" key="2">
    <source>
        <dbReference type="SAM" id="Phobius"/>
    </source>
</evidence>
<keyword evidence="2" id="KW-1133">Transmembrane helix</keyword>
<comment type="caution">
    <text evidence="3">The sequence shown here is derived from an EMBL/GenBank/DDBJ whole genome shotgun (WGS) entry which is preliminary data.</text>
</comment>
<dbReference type="GO" id="GO:0031966">
    <property type="term" value="C:mitochondrial membrane"/>
    <property type="evidence" value="ECO:0007669"/>
    <property type="project" value="TreeGrafter"/>
</dbReference>
<organism evidence="3 4">
    <name type="scientific">Pseudolycoriella hygida</name>
    <dbReference type="NCBI Taxonomy" id="35572"/>
    <lineage>
        <taxon>Eukaryota</taxon>
        <taxon>Metazoa</taxon>
        <taxon>Ecdysozoa</taxon>
        <taxon>Arthropoda</taxon>
        <taxon>Hexapoda</taxon>
        <taxon>Insecta</taxon>
        <taxon>Pterygota</taxon>
        <taxon>Neoptera</taxon>
        <taxon>Endopterygota</taxon>
        <taxon>Diptera</taxon>
        <taxon>Nematocera</taxon>
        <taxon>Sciaroidea</taxon>
        <taxon>Sciaridae</taxon>
        <taxon>Pseudolycoriella</taxon>
    </lineage>
</organism>
<dbReference type="InterPro" id="IPR009724">
    <property type="entry name" value="TMEM70"/>
</dbReference>
<dbReference type="OrthoDB" id="156886at2759"/>
<evidence type="ECO:0000313" key="4">
    <source>
        <dbReference type="Proteomes" id="UP001151699"/>
    </source>
</evidence>
<sequence length="229" mass="25692">MFALRTLRQLHSSGCNSIRLNQRFIATNFQTFNQTLICAAPQHLLVRQNSTSSPASSQTPPTNQIYFGTLTPKIRAVKIFSLTTSIAGLSAQPVLIERASELGGTSIVILVCSFVGFFTFITPLVLHFITKKYVTEITYDPVKDEYTATTLSIFLRKKETKFKVQDVHVPEVAGMFTTFLAKNRPLFVDAELFSDPSHYVKMMGYDKPIDFHLGKVESVDTKIGDDRNK</sequence>
<keyword evidence="2 3" id="KW-0812">Transmembrane</keyword>